<dbReference type="STRING" id="73230.A0A2B7ZTY3"/>
<evidence type="ECO:0000313" key="3">
    <source>
        <dbReference type="EMBL" id="PGH36217.1"/>
    </source>
</evidence>
<dbReference type="Proteomes" id="UP000226031">
    <property type="component" value="Unassembled WGS sequence"/>
</dbReference>
<name>A0A2B7ZTY3_9EURO</name>
<dbReference type="Gene3D" id="1.25.40.10">
    <property type="entry name" value="Tetratricopeptide repeat domain"/>
    <property type="match status" value="2"/>
</dbReference>
<feature type="compositionally biased region" description="Polar residues" evidence="2">
    <location>
        <begin position="734"/>
        <end position="748"/>
    </location>
</feature>
<dbReference type="InterPro" id="IPR011990">
    <property type="entry name" value="TPR-like_helical_dom_sf"/>
</dbReference>
<dbReference type="InterPro" id="IPR027417">
    <property type="entry name" value="P-loop_NTPase"/>
</dbReference>
<feature type="region of interest" description="Disordered" evidence="2">
    <location>
        <begin position="715"/>
        <end position="762"/>
    </location>
</feature>
<dbReference type="InterPro" id="IPR019734">
    <property type="entry name" value="TPR_rpt"/>
</dbReference>
<dbReference type="SMART" id="SM00028">
    <property type="entry name" value="TPR"/>
    <property type="match status" value="5"/>
</dbReference>
<dbReference type="SUPFAM" id="SSF53474">
    <property type="entry name" value="alpha/beta-Hydrolases"/>
    <property type="match status" value="1"/>
</dbReference>
<dbReference type="InterPro" id="IPR053137">
    <property type="entry name" value="NLR-like"/>
</dbReference>
<sequence>MESLTKSTVFRVSDLPNGITAQQLESVINDKLREQEKVNINFTVNLVPSPYIDGQSQVALVDFKSGTPQFLSALTKDPLGDWQIEIDETEVITFDRHFHGFTQLYSPERPVSADIIAITGLDGHAYGSWKGKGNLGRMWLRHFLSQDLPHCRTMIYGYDSRLTSHGINTIMDYGREFLEEIKQVRNTPESTQRPLFFIAHSFGGIILAHCLVKIARTFASDHPTITSLLGSTHGILLFAIPHRGLVVDDIRKMLAEDENHPRHTLLQQINMKSDLLTGQLVDFKNLIRDRKIVSFYETKQTRQLEFNTETQSWGRTGKFATTVEMDSAMLQLPDHLEDKIPLHEDHSSIVKFDSKSAQGYRSAIRNLKQFEQEAPLIISSRFMQLRPTATPSSTVPFKRDKMFVGREDILERVESIICGMSAISQHNRAALVGIGGIGKSQIAIEYSHRCREHSPETWVFWVHGGNAARFEAGYKRIAERVKLIGWEKPDTNILELVSDWLSDEANGRWIMIIDNADDAGVFLHLPNKNRDAEEHHHKHTTRYVSDFLPQTSNGSILITSRNRDAAYSLLGNYSDIISVTPMGQGDALSLLQKLAKYGIDDVIALELLEELDYIPLAIAQAAAYIGQRSPRVTVSTYLDEFRRSDTSRARLLEIDSGDDRRDSRASNSIISTWQISFEHIRQTNPRAARLLSLMSLFDRQGIPVSLLKNYYQRQFDHDKNPKSKHPLKRRRSDSNPLSQRNQRNQRSVSYPRPDSECRRESDKIETEFEDDIHVLRSYSLVADMTETTFEMHRLVQFSTKKWLEVNNRLEELKEAYIKIIDDAFPRPPYDIQKRKLCQKLFPHTVPILTYRPINDNCLEQWASVLSKTATYGVAKGHCSMGAKMAKQAVEVYKEKLGLQNLATLRPMFDLAGAYHFQGKWKEGLELMTKVLELYTELLGKDHPTRMNTLNKVARFYMDQNQLDKAEELLMEALGGAPTEFRREDPVSLDSISILASIYCQKDQLEKAENTHLQVLETIRRVLGKGNLLTASSMQQLGFVYMKQKRWNDAEKLYMESLEINRRVFGPDDRVLLENMECLGYVLSKQEQWTEAEELHRRVLEIRERELGSEHSLTLNAMDYLQVAYMGQKKYKMAGELLRKIFEIQKKTLGPGDETTLLTMFNLSSILWRQKCRDETLELLVPCVTMSIDTLGGSHPHTLARISVLNTVDQG</sequence>
<keyword evidence="4" id="KW-1185">Reference proteome</keyword>
<dbReference type="InterPro" id="IPR029058">
    <property type="entry name" value="AB_hydrolase_fold"/>
</dbReference>
<dbReference type="Gene3D" id="3.40.50.1820">
    <property type="entry name" value="alpha/beta hydrolase"/>
    <property type="match status" value="1"/>
</dbReference>
<reference evidence="3 4" key="1">
    <citation type="submission" date="2017-10" db="EMBL/GenBank/DDBJ databases">
        <title>Comparative genomics in systemic dimorphic fungi from Ajellomycetaceae.</title>
        <authorList>
            <person name="Munoz J.F."/>
            <person name="Mcewen J.G."/>
            <person name="Clay O.K."/>
            <person name="Cuomo C.A."/>
        </authorList>
    </citation>
    <scope>NUCLEOTIDE SEQUENCE [LARGE SCALE GENOMIC DNA]</scope>
    <source>
        <strain evidence="3 4">UAMH4076</strain>
    </source>
</reference>
<dbReference type="VEuPathDB" id="FungiDB:EMCG_07118"/>
<dbReference type="SUPFAM" id="SSF48452">
    <property type="entry name" value="TPR-like"/>
    <property type="match status" value="1"/>
</dbReference>
<dbReference type="SUPFAM" id="SSF52540">
    <property type="entry name" value="P-loop containing nucleoside triphosphate hydrolases"/>
    <property type="match status" value="1"/>
</dbReference>
<dbReference type="Pfam" id="PF13424">
    <property type="entry name" value="TPR_12"/>
    <property type="match status" value="2"/>
</dbReference>
<proteinExistence type="predicted"/>
<dbReference type="PROSITE" id="PS50005">
    <property type="entry name" value="TPR"/>
    <property type="match status" value="1"/>
</dbReference>
<evidence type="ECO:0000256" key="2">
    <source>
        <dbReference type="SAM" id="MobiDB-lite"/>
    </source>
</evidence>
<dbReference type="AlphaFoldDB" id="A0A2B7ZTY3"/>
<organism evidence="3 4">
    <name type="scientific">[Emmonsia] crescens</name>
    <dbReference type="NCBI Taxonomy" id="73230"/>
    <lineage>
        <taxon>Eukaryota</taxon>
        <taxon>Fungi</taxon>
        <taxon>Dikarya</taxon>
        <taxon>Ascomycota</taxon>
        <taxon>Pezizomycotina</taxon>
        <taxon>Eurotiomycetes</taxon>
        <taxon>Eurotiomycetidae</taxon>
        <taxon>Onygenales</taxon>
        <taxon>Ajellomycetaceae</taxon>
        <taxon>Emergomyces</taxon>
    </lineage>
</organism>
<feature type="compositionally biased region" description="Basic residues" evidence="2">
    <location>
        <begin position="722"/>
        <end position="731"/>
    </location>
</feature>
<accession>A0A2B7ZTY3</accession>
<comment type="caution">
    <text evidence="3">The sequence shown here is derived from an EMBL/GenBank/DDBJ whole genome shotgun (WGS) entry which is preliminary data.</text>
</comment>
<dbReference type="EMBL" id="PDND01000010">
    <property type="protein sequence ID" value="PGH36217.1"/>
    <property type="molecule type" value="Genomic_DNA"/>
</dbReference>
<evidence type="ECO:0000313" key="4">
    <source>
        <dbReference type="Proteomes" id="UP000226031"/>
    </source>
</evidence>
<feature type="compositionally biased region" description="Basic and acidic residues" evidence="2">
    <location>
        <begin position="753"/>
        <end position="762"/>
    </location>
</feature>
<evidence type="ECO:0000256" key="1">
    <source>
        <dbReference type="PROSITE-ProRule" id="PRU00339"/>
    </source>
</evidence>
<protein>
    <submittedName>
        <fullName evidence="3">Uncharacterized protein</fullName>
    </submittedName>
</protein>
<feature type="repeat" description="TPR" evidence="1">
    <location>
        <begin position="1030"/>
        <end position="1063"/>
    </location>
</feature>
<dbReference type="PANTHER" id="PTHR46082:SF6">
    <property type="entry name" value="AAA+ ATPASE DOMAIN-CONTAINING PROTEIN-RELATED"/>
    <property type="match status" value="1"/>
</dbReference>
<keyword evidence="1" id="KW-0802">TPR repeat</keyword>
<gene>
    <name evidence="3" type="ORF">GX50_00901</name>
</gene>
<dbReference type="Gene3D" id="3.40.50.300">
    <property type="entry name" value="P-loop containing nucleotide triphosphate hydrolases"/>
    <property type="match status" value="1"/>
</dbReference>
<dbReference type="PANTHER" id="PTHR46082">
    <property type="entry name" value="ATP/GTP-BINDING PROTEIN-RELATED"/>
    <property type="match status" value="1"/>
</dbReference>
<dbReference type="Pfam" id="PF13374">
    <property type="entry name" value="TPR_10"/>
    <property type="match status" value="1"/>
</dbReference>